<evidence type="ECO:0000256" key="1">
    <source>
        <dbReference type="SAM" id="MobiDB-lite"/>
    </source>
</evidence>
<evidence type="ECO:0000313" key="2">
    <source>
        <dbReference type="EMBL" id="OYD48268.1"/>
    </source>
</evidence>
<dbReference type="AlphaFoldDB" id="A0A235EGT8"/>
<dbReference type="Pfam" id="PF11749">
    <property type="entry name" value="DUF3305"/>
    <property type="match status" value="1"/>
</dbReference>
<dbReference type="InterPro" id="IPR021736">
    <property type="entry name" value="DUF3305"/>
</dbReference>
<keyword evidence="3" id="KW-1185">Reference proteome</keyword>
<name>A0A235EGT8_9BURK</name>
<dbReference type="EMBL" id="NOIG01000012">
    <property type="protein sequence ID" value="OYD48268.1"/>
    <property type="molecule type" value="Genomic_DNA"/>
</dbReference>
<evidence type="ECO:0000313" key="3">
    <source>
        <dbReference type="Proteomes" id="UP000215441"/>
    </source>
</evidence>
<dbReference type="RefSeq" id="WP_094291277.1">
    <property type="nucleotide sequence ID" value="NZ_NOIG01000012.1"/>
</dbReference>
<dbReference type="Proteomes" id="UP000215441">
    <property type="component" value="Unassembled WGS sequence"/>
</dbReference>
<sequence length="185" mass="21154">MTERPYTDVAVIMRCEHIDNRWQPWRWSLAEVVVHEPTFGSEPRPLIQDEREQRWLFPGFRVELFRDDAEGYHLNLTSPAPCWFVMWRCDEDTGTGAIPLARPVAVSLSYHDAGRWLDAQETVEQVPADPEVVEALRAFVAEHYQPEPKRRKRPDSFRTLQDRFGNPASVSTEKLRGGGGGGGHG</sequence>
<gene>
    <name evidence="2" type="ORF">CBY09_19720</name>
</gene>
<feature type="region of interest" description="Disordered" evidence="1">
    <location>
        <begin position="144"/>
        <end position="185"/>
    </location>
</feature>
<proteinExistence type="predicted"/>
<dbReference type="OrthoDB" id="8526034at2"/>
<evidence type="ECO:0008006" key="4">
    <source>
        <dbReference type="Google" id="ProtNLM"/>
    </source>
</evidence>
<protein>
    <recommendedName>
        <fullName evidence="4">DUF3305 domain-containing protein</fullName>
    </recommendedName>
</protein>
<reference evidence="2 3" key="1">
    <citation type="submission" date="2017-07" db="EMBL/GenBank/DDBJ databases">
        <title>Acidovorax KNDSW TSA 6 genome sequence and assembly.</title>
        <authorList>
            <person name="Mayilraj S."/>
        </authorList>
    </citation>
    <scope>NUCLEOTIDE SEQUENCE [LARGE SCALE GENOMIC DNA]</scope>
    <source>
        <strain evidence="2 3">KNDSW-TSA6</strain>
    </source>
</reference>
<comment type="caution">
    <text evidence="2">The sequence shown here is derived from an EMBL/GenBank/DDBJ whole genome shotgun (WGS) entry which is preliminary data.</text>
</comment>
<accession>A0A235EGT8</accession>
<organism evidence="2 3">
    <name type="scientific">Acidovorax kalamii</name>
    <dbReference type="NCBI Taxonomy" id="2004485"/>
    <lineage>
        <taxon>Bacteria</taxon>
        <taxon>Pseudomonadati</taxon>
        <taxon>Pseudomonadota</taxon>
        <taxon>Betaproteobacteria</taxon>
        <taxon>Burkholderiales</taxon>
        <taxon>Comamonadaceae</taxon>
        <taxon>Acidovorax</taxon>
    </lineage>
</organism>